<evidence type="ECO:0000313" key="3">
    <source>
        <dbReference type="Proteomes" id="UP000006911"/>
    </source>
</evidence>
<feature type="compositionally biased region" description="Pro residues" evidence="1">
    <location>
        <begin position="40"/>
        <end position="55"/>
    </location>
</feature>
<dbReference type="InterPro" id="IPR022024">
    <property type="entry name" value="DUF3602"/>
</dbReference>
<dbReference type="InParanoid" id="D5GLP3"/>
<protein>
    <submittedName>
        <fullName evidence="2">(Perigord truffle) hypothetical protein</fullName>
    </submittedName>
</protein>
<dbReference type="PANTHER" id="PTHR34693:SF2">
    <property type="entry name" value="DUF3602 DOMAIN-CONTAINING PROTEIN"/>
    <property type="match status" value="1"/>
</dbReference>
<keyword evidence="3" id="KW-1185">Reference proteome</keyword>
<dbReference type="AlphaFoldDB" id="D5GLP3"/>
<dbReference type="GeneID" id="9182739"/>
<dbReference type="RefSeq" id="XP_002841245.1">
    <property type="nucleotide sequence ID" value="XM_002841199.1"/>
</dbReference>
<accession>D5GLP3</accession>
<dbReference type="InterPro" id="IPR053203">
    <property type="entry name" value="Cisplatin_resist-associated"/>
</dbReference>
<dbReference type="PANTHER" id="PTHR34693">
    <property type="entry name" value="PROTEIN PAR32"/>
    <property type="match status" value="1"/>
</dbReference>
<dbReference type="Pfam" id="PF12223">
    <property type="entry name" value="DUF3602"/>
    <property type="match status" value="1"/>
</dbReference>
<reference evidence="2 3" key="1">
    <citation type="journal article" date="2010" name="Nature">
        <title>Perigord black truffle genome uncovers evolutionary origins and mechanisms of symbiosis.</title>
        <authorList>
            <person name="Martin F."/>
            <person name="Kohler A."/>
            <person name="Murat C."/>
            <person name="Balestrini R."/>
            <person name="Coutinho P.M."/>
            <person name="Jaillon O."/>
            <person name="Montanini B."/>
            <person name="Morin E."/>
            <person name="Noel B."/>
            <person name="Percudani R."/>
            <person name="Porcel B."/>
            <person name="Rubini A."/>
            <person name="Amicucci A."/>
            <person name="Amselem J."/>
            <person name="Anthouard V."/>
            <person name="Arcioni S."/>
            <person name="Artiguenave F."/>
            <person name="Aury J.M."/>
            <person name="Ballario P."/>
            <person name="Bolchi A."/>
            <person name="Brenna A."/>
            <person name="Brun A."/>
            <person name="Buee M."/>
            <person name="Cantarel B."/>
            <person name="Chevalier G."/>
            <person name="Couloux A."/>
            <person name="Da Silva C."/>
            <person name="Denoeud F."/>
            <person name="Duplessis S."/>
            <person name="Ghignone S."/>
            <person name="Hilselberger B."/>
            <person name="Iotti M."/>
            <person name="Marcais B."/>
            <person name="Mello A."/>
            <person name="Miranda M."/>
            <person name="Pacioni G."/>
            <person name="Quesneville H."/>
            <person name="Riccioni C."/>
            <person name="Ruotolo R."/>
            <person name="Splivallo R."/>
            <person name="Stocchi V."/>
            <person name="Tisserant E."/>
            <person name="Viscomi A.R."/>
            <person name="Zambonelli A."/>
            <person name="Zampieri E."/>
            <person name="Henrissat B."/>
            <person name="Lebrun M.H."/>
            <person name="Paolocci F."/>
            <person name="Bonfante P."/>
            <person name="Ottonello S."/>
            <person name="Wincker P."/>
        </authorList>
    </citation>
    <scope>NUCLEOTIDE SEQUENCE [LARGE SCALE GENOMIC DNA]</scope>
    <source>
        <strain evidence="2 3">Mel28</strain>
    </source>
</reference>
<dbReference type="KEGG" id="tml:GSTUM_00010297001"/>
<dbReference type="HOGENOM" id="CLU_101051_0_1_1"/>
<gene>
    <name evidence="2" type="ORF">GSTUM_00010297001</name>
</gene>
<evidence type="ECO:0000256" key="1">
    <source>
        <dbReference type="SAM" id="MobiDB-lite"/>
    </source>
</evidence>
<name>D5GLP3_TUBMM</name>
<feature type="region of interest" description="Disordered" evidence="1">
    <location>
        <begin position="35"/>
        <end position="72"/>
    </location>
</feature>
<evidence type="ECO:0000313" key="2">
    <source>
        <dbReference type="EMBL" id="CAZ85436.1"/>
    </source>
</evidence>
<dbReference type="Proteomes" id="UP000006911">
    <property type="component" value="Unassembled WGS sequence"/>
</dbReference>
<proteinExistence type="predicted"/>
<feature type="compositionally biased region" description="Low complexity" evidence="1">
    <location>
        <begin position="56"/>
        <end position="66"/>
    </location>
</feature>
<organism evidence="2 3">
    <name type="scientific">Tuber melanosporum (strain Mel28)</name>
    <name type="common">Perigord black truffle</name>
    <dbReference type="NCBI Taxonomy" id="656061"/>
    <lineage>
        <taxon>Eukaryota</taxon>
        <taxon>Fungi</taxon>
        <taxon>Dikarya</taxon>
        <taxon>Ascomycota</taxon>
        <taxon>Pezizomycotina</taxon>
        <taxon>Pezizomycetes</taxon>
        <taxon>Pezizales</taxon>
        <taxon>Tuberaceae</taxon>
        <taxon>Tuber</taxon>
    </lineage>
</organism>
<dbReference type="EMBL" id="FN430350">
    <property type="protein sequence ID" value="CAZ85436.1"/>
    <property type="molecule type" value="Genomic_DNA"/>
</dbReference>
<sequence>MSLGLSQSTTVPGTGLYVHTITRKGASNYRRITFSLTTTTPPPSSLPLYSPPSPSPSSSSSQFFSTGVGGAGNMRHKSERAIFFFDEELEREKVIRENRAPVYSIGRGGAGNIVSAESPMRTGSDYSMDSLLSAKSSIQPEIVAVEAPEEGKAVLKSGADRAWNRVRGFLGRRVL</sequence>